<proteinExistence type="predicted"/>
<evidence type="ECO:0000259" key="2">
    <source>
        <dbReference type="PROSITE" id="PS50013"/>
    </source>
</evidence>
<comment type="subunit">
    <text evidence="1">Component of the NuA4 histone acetyltransferase complex.</text>
</comment>
<dbReference type="Pfam" id="PF00385">
    <property type="entry name" value="Chromo"/>
    <property type="match status" value="1"/>
</dbReference>
<evidence type="ECO:0000313" key="4">
    <source>
        <dbReference type="Proteomes" id="UP001307849"/>
    </source>
</evidence>
<keyword evidence="4" id="KW-1185">Reference proteome</keyword>
<protein>
    <recommendedName>
        <fullName evidence="2">Chromo domain-containing protein</fullName>
    </recommendedName>
</protein>
<feature type="domain" description="Chromo" evidence="2">
    <location>
        <begin position="230"/>
        <end position="288"/>
    </location>
</feature>
<dbReference type="CDD" id="cd00024">
    <property type="entry name" value="CD_CSD"/>
    <property type="match status" value="1"/>
</dbReference>
<evidence type="ECO:0000256" key="1">
    <source>
        <dbReference type="ARBA" id="ARBA00011353"/>
    </source>
</evidence>
<name>A0AAN8NE00_9PEZI</name>
<comment type="caution">
    <text evidence="3">The sequence shown here is derived from an EMBL/GenBank/DDBJ whole genome shotgun (WGS) entry which is preliminary data.</text>
</comment>
<dbReference type="InterPro" id="IPR023780">
    <property type="entry name" value="Chromo_domain"/>
</dbReference>
<sequence length="290" mass="32889">MPQFQDERMLLSTLLNPTESASRINEDNLISHVDGPRQRAPCYGEYSIAESDTFSIHEAQLEMYKMNTSDKTYTRDGLRTGRNVSAEIYQYSSDTLAKATAPSSSEPIDISTRYMMAVGRLGCEKYLTGTSISNTTCTRARKWAVREENGEFGTRHPDQGPEGFNTVLQSSLQFYTAKFEQNGIPANDKHLLPTEKDEMASVTINSIGSGSAPCTVAPQQPREQLDDDEYEVERVVASRKPRGKQRKYLIKWEGYNEYAWLPRSSLNNALDVLADYHSKRKERRRIRGYA</sequence>
<dbReference type="InterPro" id="IPR016197">
    <property type="entry name" value="Chromo-like_dom_sf"/>
</dbReference>
<gene>
    <name evidence="3" type="ORF">TWF506_003042</name>
</gene>
<dbReference type="AlphaFoldDB" id="A0AAN8NE00"/>
<organism evidence="3 4">
    <name type="scientific">Arthrobotrys conoides</name>
    <dbReference type="NCBI Taxonomy" id="74498"/>
    <lineage>
        <taxon>Eukaryota</taxon>
        <taxon>Fungi</taxon>
        <taxon>Dikarya</taxon>
        <taxon>Ascomycota</taxon>
        <taxon>Pezizomycotina</taxon>
        <taxon>Orbiliomycetes</taxon>
        <taxon>Orbiliales</taxon>
        <taxon>Orbiliaceae</taxon>
        <taxon>Arthrobotrys</taxon>
    </lineage>
</organism>
<dbReference type="GO" id="GO:0006338">
    <property type="term" value="P:chromatin remodeling"/>
    <property type="evidence" value="ECO:0007669"/>
    <property type="project" value="UniProtKB-ARBA"/>
</dbReference>
<accession>A0AAN8NE00</accession>
<reference evidence="3 4" key="1">
    <citation type="submission" date="2019-10" db="EMBL/GenBank/DDBJ databases">
        <authorList>
            <person name="Palmer J.M."/>
        </authorList>
    </citation>
    <scope>NUCLEOTIDE SEQUENCE [LARGE SCALE GENOMIC DNA]</scope>
    <source>
        <strain evidence="3 4">TWF506</strain>
    </source>
</reference>
<dbReference type="EMBL" id="JAVHJM010000011">
    <property type="protein sequence ID" value="KAK6502459.1"/>
    <property type="molecule type" value="Genomic_DNA"/>
</dbReference>
<dbReference type="SMART" id="SM00298">
    <property type="entry name" value="CHROMO"/>
    <property type="match status" value="1"/>
</dbReference>
<dbReference type="Gene3D" id="2.40.50.40">
    <property type="match status" value="1"/>
</dbReference>
<dbReference type="PROSITE" id="PS50013">
    <property type="entry name" value="CHROMO_2"/>
    <property type="match status" value="1"/>
</dbReference>
<dbReference type="InterPro" id="IPR000953">
    <property type="entry name" value="Chromo/chromo_shadow_dom"/>
</dbReference>
<dbReference type="SUPFAM" id="SSF54160">
    <property type="entry name" value="Chromo domain-like"/>
    <property type="match status" value="1"/>
</dbReference>
<evidence type="ECO:0000313" key="3">
    <source>
        <dbReference type="EMBL" id="KAK6502459.1"/>
    </source>
</evidence>
<dbReference type="Proteomes" id="UP001307849">
    <property type="component" value="Unassembled WGS sequence"/>
</dbReference>